<dbReference type="VEuPathDB" id="TriTrypDB:TvY486_1011970"/>
<accession>G0U3Z2</accession>
<dbReference type="InterPro" id="IPR001763">
    <property type="entry name" value="Rhodanese-like_dom"/>
</dbReference>
<evidence type="ECO:0000313" key="2">
    <source>
        <dbReference type="EMBL" id="CCC52154.1"/>
    </source>
</evidence>
<name>G0U3Z2_TRYVY</name>
<dbReference type="SUPFAM" id="SSF52821">
    <property type="entry name" value="Rhodanese/Cell cycle control phosphatase"/>
    <property type="match status" value="1"/>
</dbReference>
<sequence>MRKVVIDLRCTASYNEGHLEEAFSFPWERLRDESCGLPPREVALTAIVDGSIDVEAVQMYLERFRYAALEIRTMLEGERRVRTPPTGFCWSPNPFLTNVVEEVERASSGSGFALDVGSGTGRDMVFLASRGWSVVGIENRRRLIEQGVALAHKHGVAGRVLHLCCDIKKHYPIAPGTVDLLHICRFMHRPSLENLLRLPRTEGYVVYSHFLEGCERTVIAHPATPASFWRRGELQRVLCDSGYAVLREEEVTLPDSRPFQNILAQRKSPLSPNSSIG</sequence>
<dbReference type="CDD" id="cd02440">
    <property type="entry name" value="AdoMet_MTases"/>
    <property type="match status" value="1"/>
</dbReference>
<dbReference type="InterPro" id="IPR029063">
    <property type="entry name" value="SAM-dependent_MTases_sf"/>
</dbReference>
<dbReference type="Gene3D" id="3.40.50.150">
    <property type="entry name" value="Vaccinia Virus protein VP39"/>
    <property type="match status" value="1"/>
</dbReference>
<organism evidence="2">
    <name type="scientific">Trypanosoma vivax (strain Y486)</name>
    <dbReference type="NCBI Taxonomy" id="1055687"/>
    <lineage>
        <taxon>Eukaryota</taxon>
        <taxon>Discoba</taxon>
        <taxon>Euglenozoa</taxon>
        <taxon>Kinetoplastea</taxon>
        <taxon>Metakinetoplastina</taxon>
        <taxon>Trypanosomatida</taxon>
        <taxon>Trypanosomatidae</taxon>
        <taxon>Trypanosoma</taxon>
        <taxon>Duttonella</taxon>
    </lineage>
</organism>
<dbReference type="SUPFAM" id="SSF53335">
    <property type="entry name" value="S-adenosyl-L-methionine-dependent methyltransferases"/>
    <property type="match status" value="1"/>
</dbReference>
<dbReference type="PROSITE" id="PS50206">
    <property type="entry name" value="RHODANESE_3"/>
    <property type="match status" value="1"/>
</dbReference>
<evidence type="ECO:0000259" key="1">
    <source>
        <dbReference type="PROSITE" id="PS50206"/>
    </source>
</evidence>
<dbReference type="EMBL" id="HE573026">
    <property type="protein sequence ID" value="CCC52154.1"/>
    <property type="molecule type" value="Genomic_DNA"/>
</dbReference>
<feature type="domain" description="Rhodanese" evidence="1">
    <location>
        <begin position="4"/>
        <end position="43"/>
    </location>
</feature>
<dbReference type="InterPro" id="IPR041698">
    <property type="entry name" value="Methyltransf_25"/>
</dbReference>
<gene>
    <name evidence="2" type="ORF">TVY486_1011970</name>
</gene>
<dbReference type="InterPro" id="IPR036873">
    <property type="entry name" value="Rhodanese-like_dom_sf"/>
</dbReference>
<dbReference type="AlphaFoldDB" id="G0U3Z2"/>
<reference evidence="2" key="1">
    <citation type="journal article" date="2012" name="Proc. Natl. Acad. Sci. U.S.A.">
        <title>Antigenic diversity is generated by distinct evolutionary mechanisms in African trypanosome species.</title>
        <authorList>
            <person name="Jackson A.P."/>
            <person name="Berry A."/>
            <person name="Aslett M."/>
            <person name="Allison H.C."/>
            <person name="Burton P."/>
            <person name="Vavrova-Anderson J."/>
            <person name="Brown R."/>
            <person name="Browne H."/>
            <person name="Corton N."/>
            <person name="Hauser H."/>
            <person name="Gamble J."/>
            <person name="Gilderthorp R."/>
            <person name="Marcello L."/>
            <person name="McQuillan J."/>
            <person name="Otto T.D."/>
            <person name="Quail M.A."/>
            <person name="Sanders M.J."/>
            <person name="van Tonder A."/>
            <person name="Ginger M.L."/>
            <person name="Field M.C."/>
            <person name="Barry J.D."/>
            <person name="Hertz-Fowler C."/>
            <person name="Berriman M."/>
        </authorList>
    </citation>
    <scope>NUCLEOTIDE SEQUENCE</scope>
    <source>
        <strain evidence="2">Y486</strain>
    </source>
</reference>
<proteinExistence type="predicted"/>
<dbReference type="Pfam" id="PF13649">
    <property type="entry name" value="Methyltransf_25"/>
    <property type="match status" value="1"/>
</dbReference>
<protein>
    <recommendedName>
        <fullName evidence="1">Rhodanese domain-containing protein</fullName>
    </recommendedName>
</protein>